<reference evidence="1 2" key="1">
    <citation type="submission" date="2017-11" db="EMBL/GenBank/DDBJ databases">
        <title>Isolation and Characterization of Methanogenic Archaea from Saline Meromictic Lake at Siberia.</title>
        <authorList>
            <person name="Shen Y."/>
            <person name="Huang H.-H."/>
            <person name="Lai M.-C."/>
            <person name="Chen S.-C."/>
        </authorList>
    </citation>
    <scope>NUCLEOTIDE SEQUENCE [LARGE SCALE GENOMIC DNA]</scope>
    <source>
        <strain evidence="1 2">SY-01</strain>
    </source>
</reference>
<gene>
    <name evidence="1" type="ORF">CUN85_03485</name>
</gene>
<accession>A0A4E0QSI8</accession>
<organism evidence="1 2">
    <name type="scientific">Methanolobus halotolerans</name>
    <dbReference type="NCBI Taxonomy" id="2052935"/>
    <lineage>
        <taxon>Archaea</taxon>
        <taxon>Methanobacteriati</taxon>
        <taxon>Methanobacteriota</taxon>
        <taxon>Stenosarchaea group</taxon>
        <taxon>Methanomicrobia</taxon>
        <taxon>Methanosarcinales</taxon>
        <taxon>Methanosarcinaceae</taxon>
        <taxon>Methanolobus</taxon>
    </lineage>
</organism>
<evidence type="ECO:0000313" key="1">
    <source>
        <dbReference type="EMBL" id="TGC10568.1"/>
    </source>
</evidence>
<dbReference type="AlphaFoldDB" id="A0A4E0QSI8"/>
<dbReference type="Proteomes" id="UP000297295">
    <property type="component" value="Unassembled WGS sequence"/>
</dbReference>
<protein>
    <recommendedName>
        <fullName evidence="3">Sarcinarray family protein</fullName>
    </recommendedName>
</protein>
<dbReference type="NCBIfam" id="TIGR04209">
    <property type="entry name" value="sarcinarray"/>
    <property type="match status" value="1"/>
</dbReference>
<keyword evidence="2" id="KW-1185">Reference proteome</keyword>
<evidence type="ECO:0000313" key="2">
    <source>
        <dbReference type="Proteomes" id="UP000297295"/>
    </source>
</evidence>
<dbReference type="InterPro" id="IPR026476">
    <property type="entry name" value="Sarcinarray_fam"/>
</dbReference>
<comment type="caution">
    <text evidence="1">The sequence shown here is derived from an EMBL/GenBank/DDBJ whole genome shotgun (WGS) entry which is preliminary data.</text>
</comment>
<dbReference type="EMBL" id="PGGK01000003">
    <property type="protein sequence ID" value="TGC10568.1"/>
    <property type="molecule type" value="Genomic_DNA"/>
</dbReference>
<name>A0A4E0QSI8_9EURY</name>
<evidence type="ECO:0008006" key="3">
    <source>
        <dbReference type="Google" id="ProtNLM"/>
    </source>
</evidence>
<proteinExistence type="predicted"/>
<sequence>MKNYCLNGRYKMKTKVLIMIFLISFVATPTITSATSSHISIDVYYNDQLYPGASTPKPFVKIGEPFKVRFDVTCFSPGVLSVKLTELADGSFEIIEGPTLKVDKYTDDKFEMNENLSYEWILKATDEWAGGSMPLDFVR</sequence>